<evidence type="ECO:0000313" key="2">
    <source>
        <dbReference type="EMBL" id="MBU9700083.1"/>
    </source>
</evidence>
<dbReference type="EMBL" id="JAAATX020000018">
    <property type="protein sequence ID" value="MBU9700083.1"/>
    <property type="molecule type" value="Genomic_DNA"/>
</dbReference>
<dbReference type="InterPro" id="IPR036388">
    <property type="entry name" value="WH-like_DNA-bd_sf"/>
</dbReference>
<dbReference type="Proteomes" id="UP000731907">
    <property type="component" value="Unassembled WGS sequence"/>
</dbReference>
<sequence length="368" mass="39682">MMAVDQSLDLLVDRIYAAALRPEMWGEVVSEVGVRIGATSGTSLWFGNNGLELVRAEIWNIDPDALAEYQKHYLAFCPRYRASRELEVGAVYDDRQTRSSEDGKAQDYYAFVDRYNLGLARIALAEKRPSLTIGMNFYNRTKEGLSDDGEAVLGFLSPHFRRACNLTQALGDLADRATLGDALFHARTASLTLDAEGNVARINATAEGILKLADGLSVVNGRLMAAAPKDRAKLEAEIARGVGNKLSEQQSSGDFILISRPSGLPAFALSIVPMTLGGSREKAIATIAPTVPDITPRSLQRAFGLTHSEACIAAALSGGRSPEQIAADRLVSLSTIRSQMKAIYNRLDVGSQLELVSRITAAALGVRL</sequence>
<evidence type="ECO:0000313" key="3">
    <source>
        <dbReference type="Proteomes" id="UP000731907"/>
    </source>
</evidence>
<dbReference type="SUPFAM" id="SSF46894">
    <property type="entry name" value="C-terminal effector domain of the bipartite response regulators"/>
    <property type="match status" value="1"/>
</dbReference>
<dbReference type="SMART" id="SM00421">
    <property type="entry name" value="HTH_LUXR"/>
    <property type="match status" value="1"/>
</dbReference>
<feature type="domain" description="HTH luxR-type" evidence="1">
    <location>
        <begin position="302"/>
        <end position="359"/>
    </location>
</feature>
<comment type="caution">
    <text evidence="2">The sequence shown here is derived from an EMBL/GenBank/DDBJ whole genome shotgun (WGS) entry which is preliminary data.</text>
</comment>
<organism evidence="2 3">
    <name type="scientific">Paragemmobacter amnigenus</name>
    <dbReference type="NCBI Taxonomy" id="2852097"/>
    <lineage>
        <taxon>Bacteria</taxon>
        <taxon>Pseudomonadati</taxon>
        <taxon>Pseudomonadota</taxon>
        <taxon>Alphaproteobacteria</taxon>
        <taxon>Rhodobacterales</taxon>
        <taxon>Paracoccaceae</taxon>
        <taxon>Paragemmobacter</taxon>
    </lineage>
</organism>
<name>A0ABS6J938_9RHOB</name>
<reference evidence="2 3" key="1">
    <citation type="submission" date="2021-06" db="EMBL/GenBank/DDBJ databases">
        <title>Rhodobacteraceae bacterium strain HSP-20.</title>
        <authorList>
            <person name="Chen W.-M."/>
        </authorList>
    </citation>
    <scope>NUCLEOTIDE SEQUENCE [LARGE SCALE GENOMIC DNA]</scope>
    <source>
        <strain evidence="2 3">HSP-20</strain>
    </source>
</reference>
<dbReference type="InterPro" id="IPR000792">
    <property type="entry name" value="Tscrpt_reg_LuxR_C"/>
</dbReference>
<proteinExistence type="predicted"/>
<keyword evidence="3" id="KW-1185">Reference proteome</keyword>
<evidence type="ECO:0000259" key="1">
    <source>
        <dbReference type="SMART" id="SM00421"/>
    </source>
</evidence>
<gene>
    <name evidence="2" type="ORF">GU927_019755</name>
</gene>
<dbReference type="Gene3D" id="1.10.10.10">
    <property type="entry name" value="Winged helix-like DNA-binding domain superfamily/Winged helix DNA-binding domain"/>
    <property type="match status" value="1"/>
</dbReference>
<accession>A0ABS6J938</accession>
<protein>
    <recommendedName>
        <fullName evidence="1">HTH luxR-type domain-containing protein</fullName>
    </recommendedName>
</protein>
<dbReference type="InterPro" id="IPR016032">
    <property type="entry name" value="Sig_transdc_resp-reg_C-effctor"/>
</dbReference>
<dbReference type="RefSeq" id="WP_161764137.1">
    <property type="nucleotide sequence ID" value="NZ_JAAATX020000018.1"/>
</dbReference>